<keyword evidence="1" id="KW-0472">Membrane</keyword>
<comment type="caution">
    <text evidence="2">The sequence shown here is derived from an EMBL/GenBank/DDBJ whole genome shotgun (WGS) entry which is preliminary data.</text>
</comment>
<gene>
    <name evidence="2" type="ORF">EVA_03968</name>
</gene>
<reference evidence="2" key="1">
    <citation type="journal article" date="2012" name="PLoS ONE">
        <title>Gene sets for utilization of primary and secondary nutrition supplies in the distal gut of endangered iberian lynx.</title>
        <authorList>
            <person name="Alcaide M."/>
            <person name="Messina E."/>
            <person name="Richter M."/>
            <person name="Bargiela R."/>
            <person name="Peplies J."/>
            <person name="Huws S.A."/>
            <person name="Newbold C.J."/>
            <person name="Golyshin P.N."/>
            <person name="Simon M.A."/>
            <person name="Lopez G."/>
            <person name="Yakimov M.M."/>
            <person name="Ferrer M."/>
        </authorList>
    </citation>
    <scope>NUCLEOTIDE SEQUENCE</scope>
</reference>
<keyword evidence="1" id="KW-0812">Transmembrane</keyword>
<dbReference type="EMBL" id="AMCI01000759">
    <property type="protein sequence ID" value="EJX07922.1"/>
    <property type="molecule type" value="Genomic_DNA"/>
</dbReference>
<evidence type="ECO:0000256" key="1">
    <source>
        <dbReference type="SAM" id="Phobius"/>
    </source>
</evidence>
<keyword evidence="1" id="KW-1133">Transmembrane helix</keyword>
<feature type="transmembrane region" description="Helical" evidence="1">
    <location>
        <begin position="5"/>
        <end position="22"/>
    </location>
</feature>
<organism evidence="2">
    <name type="scientific">gut metagenome</name>
    <dbReference type="NCBI Taxonomy" id="749906"/>
    <lineage>
        <taxon>unclassified sequences</taxon>
        <taxon>metagenomes</taxon>
        <taxon>organismal metagenomes</taxon>
    </lineage>
</organism>
<accession>J9GJN6</accession>
<proteinExistence type="predicted"/>
<dbReference type="AlphaFoldDB" id="J9GJN6"/>
<evidence type="ECO:0000313" key="2">
    <source>
        <dbReference type="EMBL" id="EJX07922.1"/>
    </source>
</evidence>
<sequence length="56" mass="6566">MKRNTLITIFCISTFIIIPLFVDLFIHGYYTKCFVIAFLFVLSTIGLHKRIRLLSN</sequence>
<protein>
    <submittedName>
        <fullName evidence="2">Membrane protein</fullName>
    </submittedName>
</protein>
<feature type="transmembrane region" description="Helical" evidence="1">
    <location>
        <begin position="28"/>
        <end position="47"/>
    </location>
</feature>
<name>J9GJN6_9ZZZZ</name>